<keyword evidence="1" id="KW-0812">Transmembrane</keyword>
<dbReference type="EMBL" id="CP017150">
    <property type="protein sequence ID" value="AOP54767.1"/>
    <property type="molecule type" value="Genomic_DNA"/>
</dbReference>
<feature type="transmembrane region" description="Helical" evidence="1">
    <location>
        <begin position="28"/>
        <end position="48"/>
    </location>
</feature>
<proteinExistence type="predicted"/>
<feature type="transmembrane region" description="Helical" evidence="1">
    <location>
        <begin position="94"/>
        <end position="117"/>
    </location>
</feature>
<protein>
    <submittedName>
        <fullName evidence="2">Uncharacterized protein</fullName>
    </submittedName>
</protein>
<keyword evidence="1" id="KW-1133">Transmembrane helix</keyword>
<feature type="transmembrane region" description="Helical" evidence="1">
    <location>
        <begin position="187"/>
        <end position="205"/>
    </location>
</feature>
<evidence type="ECO:0000313" key="3">
    <source>
        <dbReference type="Proteomes" id="UP000094793"/>
    </source>
</evidence>
<evidence type="ECO:0000313" key="2">
    <source>
        <dbReference type="EMBL" id="AOP54767.1"/>
    </source>
</evidence>
<dbReference type="RefSeq" id="WP_147271747.1">
    <property type="nucleotide sequence ID" value="NZ_CP017150.1"/>
</dbReference>
<reference evidence="3" key="1">
    <citation type="submission" date="2016-09" db="EMBL/GenBank/DDBJ databases">
        <title>Complete Genome Sequence of Brevibacterium linens SMQ-1335.</title>
        <authorList>
            <person name="de Melo A.G."/>
            <person name="Labrie S.J."/>
            <person name="Dumaresq J."/>
            <person name="Roberts R.J."/>
            <person name="Tremblay D.M."/>
            <person name="Moineau S."/>
        </authorList>
    </citation>
    <scope>NUCLEOTIDE SEQUENCE [LARGE SCALE GENOMIC DNA]</scope>
    <source>
        <strain evidence="3">SMQ-1335</strain>
    </source>
</reference>
<feature type="transmembrane region" description="Helical" evidence="1">
    <location>
        <begin position="153"/>
        <end position="175"/>
    </location>
</feature>
<sequence length="217" mass="22854">MSLLFPGGILIVAGGALMDVMPGFGLGIGVLGFLLLVAWPIFAIAVNIRHGQRLKRLQKQRDFEPVSITEATPPSDDLNFRDPLHAFVTTVEQLILIIAIPVLILGGIGVFCLATLHDDPDQELFKLLAGCGALILHSMYVVFLVVGRSALMLRIAGGGLALFGLALTVGVGSELADAGGVTSTSDIVVGIASVVMVVVGVWLLFTGRNTFKRVGRP</sequence>
<dbReference type="PATRIC" id="fig|1703.10.peg.3170"/>
<dbReference type="Proteomes" id="UP000094793">
    <property type="component" value="Chromosome"/>
</dbReference>
<dbReference type="KEGG" id="blin:BLSMQ_3065"/>
<accession>A0A1D7W6T2</accession>
<name>A0A1D7W6T2_BREAU</name>
<organism evidence="2 3">
    <name type="scientific">Brevibacterium aurantiacum</name>
    <dbReference type="NCBI Taxonomy" id="273384"/>
    <lineage>
        <taxon>Bacteria</taxon>
        <taxon>Bacillati</taxon>
        <taxon>Actinomycetota</taxon>
        <taxon>Actinomycetes</taxon>
        <taxon>Micrococcales</taxon>
        <taxon>Brevibacteriaceae</taxon>
        <taxon>Brevibacterium</taxon>
    </lineage>
</organism>
<keyword evidence="1" id="KW-0472">Membrane</keyword>
<feature type="transmembrane region" description="Helical" evidence="1">
    <location>
        <begin position="123"/>
        <end position="146"/>
    </location>
</feature>
<dbReference type="AlphaFoldDB" id="A0A1D7W6T2"/>
<gene>
    <name evidence="2" type="ORF">BLSMQ_3065</name>
</gene>
<evidence type="ECO:0000256" key="1">
    <source>
        <dbReference type="SAM" id="Phobius"/>
    </source>
</evidence>